<keyword evidence="2" id="KW-0812">Transmembrane</keyword>
<evidence type="ECO:0000256" key="2">
    <source>
        <dbReference type="SAM" id="Phobius"/>
    </source>
</evidence>
<dbReference type="InterPro" id="IPR025667">
    <property type="entry name" value="SprB_repeat"/>
</dbReference>
<dbReference type="NCBIfam" id="TIGR04131">
    <property type="entry name" value="Bac_Flav_CTERM"/>
    <property type="match status" value="1"/>
</dbReference>
<proteinExistence type="predicted"/>
<keyword evidence="2" id="KW-1133">Transmembrane helix</keyword>
<sequence length="3766" mass="390609">MRTKSTLKEVGEFIECCKYIFPFQKNIQQEAFSKISLKSLLILILGCVFFSSTISAQEIPFRAGNTLTTTRVTSKSTAKSAGISALAAVAGSIDVANPAAGYNNYTPDDLVRNILTSGCLTINNVRFGYYRRNNANSWTWVNHDWSEIAGDRQLGYYSKGSSTFPIDEGLLLSTGKISSAMGPNTYTNRSDEMVDEASDPDLAAISGRTMYDASILEFNFVPDGNLVEFKFVFASEEYLEYVNSSFNDAFGFFLSGPGINSTYTNNAINLAKLTNGDAVTVNNIHSAGSTVNGVPFAAKNDAYYINNPLGSTTMEYDGSTVVLTATYTVTPGQNYKIKMAIADASDQKWDSGVFLKAKSFATNTLVITNPASVCLNGTANITLPAITAGSTAGLTYTYWKDAAATIPYTTPTVSPVGTYYIKGKNDQSGCYDIKPVVVSQTNIVITETTASHVDVKCKGTATGSAAVTVSGGTTPYTYSWNTSPVQTGATATNLGAGTYTVTVTDGKGCSNTKQITITEPAAGITVTKASQTDVLCFGNSTGAINITASGGTTPYTYDWADLPGTTDPQNRTGLPSGTYTVTVRDVNGCPTAPLAVTITQPAAAVTVIKASQTDVLCFGNSTGAINITPSGGTSTYTYDWADLAGTTDPQNRTGLPSGTYTVIVKDSNGCSSAPLAVTITQPAAAVTVAKASQTDVLCFGNSTGAINITPSGGTSTYTYDWADLAGTNDPQNRTGLASGTYTVIVKDSNGCSSAPLAVTITQPAAAVTVVKASQTDVLCFGNSTGAINITPSGGTSTYTYDWADLAGTNDPRNRTGLPSGTYTVIVKDSNGCSSAPLAVTITQPAAAVTVAKASQTDVLCFGNSTGAINITPSGGTSTYTYDWADLAGTNDPQNRTGLASGTYTVIVKDSNGCSSAPLAVTITQPAAAVTVVKASQTDVLCFGNSTGAINITPSGGTSTYTYDWADLAGTNDPRNRTGLPSGTYTVIVKDSNGCSSAPLAVTITQPAAAVTVVKASQTDVLCFGNSTGAINITPSGGTSTYTYDWADLAGTSDPQNRTGLASGTYTVIVKDSNGCSSAPLAVTITQPAAAVTVVKASQTDVLCFGNSTGAINITPSGGTNTYTYDWADLAGTNDPQNRTGLPSGTYTVIVKDSNGCSSAPLAVTITQPAAAVTVTKASQTDVLCFGNSTGAINITPSGGTSTYTYDWADLAGTNDPQNRTGLPSGTYTVTVRDVNRCSSAPLAVTITQPAAAVTVAKASQTDVLCFGNSTGAINITPSGGTSTYTYDWADLAGTNDPQNRTGLASGTYTVIVKDSNGCSSAPLAVTITQPAAAVTVVKASQTDVLCFGNSTGAINITPSGGTSTYTYDWADLAGTNDPQNRTGLPSGTYTVIVKDSNGCSSAPLAVTITQPAAAVTVAKASQTDVLCFGNSTGAINITPSGGTSTYTYDWADLAGTNDPQNRTGLASGTYTVIVKDSNGCSSAPLAVTITQPAAAVTVAKASQTDVLCFGNSTGAINITPSGGTSTYTYDWADLAGTNDPQNRTGLASGTYTVVVKDSNGCSSAPLAVTITQPGAALSCSVVQNKPVTANGLSNGEATVTVIGGTTNYTYLWDNAETTQKATALNAGLHSVKVTDANGCTTECTVQITEPNVLSCSISQDAAVKCYGGNNGKATVIAVGGNGDYTYKWDNGETTSTAIALIAGSHTVIVTDKLNYTTTCNVTISQPQEALSATTTQVNVTCGGGTTGSATVIPSGGTNPYTYSWNTTPVQTGVTATGLKAGTYEVTVKDDNLCSITKSVTIIDGDSVVPVINPLPQASTINCPAEPVFAQATATDNSGTTPTLSYVDAITPGGCAGAYTKTRTWTAVDACGNTSLPVSQVIIVQDNTKPTWSTVVDSLNKTIECSDAAALTSAQALFPSATDSCDSDVSDIVKVSGAFVASAGCSNAGTYTNTWTVKDDCGNTSDVFTQTITIQDTAKPTWSTVVDSLNKTIECSDAAALTAAQALFPSATDSCDSDVSDIVKVSGAFVASAGCSNAGTYTNTWTVKDDCGNTSDTFTQIITIQDTAKPTWSTVVDSLNKTIECSDAAALTAAQALFPSATDSCDSDVSDIVKVSGAFVASAGCSNAGTYTNTWTVKDDCGNTSDVFTQTITIQDTAKPTWSTVVDSLNKTIECSDAAALTAAQALFPSATDSCDSDVSDIVKVSGAFVASAGCSNAGTYTNTWTVKDDCGNTSDVFTQIITIQDTAKPTWSTVVDSLNKTIECSDASTLTAAQALFPSATDSCDSDVSDIVKVSGAFVASAGCSNAGTYTNTWTVKDDCGNTSDTFTQTITIQDTSKPTWSTVVDSLNKTIECSDAAALTAAQALFPSATDSCDSDVSDIVKVSGAFVASAGCSNAGTYTNTWTVKDDCGNTSDTFTQTITIQDTSKPTWSTVVDSLNKTIECSDAAALTSAQALFPSATDSCDTDVSDIVKVSGAFVASAGCSNAGTYTNTWTVKDDCGNTSDTFTQTITIQDTSKPTWSTVVDSLNKTIECSDAAALTAAQALFPSATDSCDSDVSDIVKVSGAFVASAGCSNAGTYTNTWTVKDDCGNTSDTFTQIITIQDTSKPTFIGELPTDITVSCDAVPQAANIEASDNCNGDLPIVFKETKSNISNECATNYTLTRLWTTSDCAGNIATYTQIITVRDTTAPTGTAPTDVANLQSIADIPVGNPSDIKDAADNCSSTVNITVSDSNNGGSGCDGNAYILTRTYILTDCAGNKTELKQSFTVENKVSVTGIASNVTCFGGNDGSILVTNSPGSTVVIRNQNNEIVGNTNLPAGTYTLTAISAVNNGNQTCSATTTVVISQPTYTIKISGQVLNKDTNSPIANVPVTLVPQGTTSGPILMRITGADGLYNFSGMSAGSYLVQVQDANLNSAHQLYPVDSSLFFTTLQDCILQEHNFEYEKSTLPVLGDYVWYDTNSNGVQDEWYDANNDGIVTKNIPDSTGAIDYSQWEWIDLNGDGSYAGPTNVGELNAGGFGNSLSPNVIIDGPNGYHDEVIVGIEGFWRNRPSTPNPYGDYTIKLVKDANFDAVAAALGATGLVKVLPSVTDKKVTGKTGKSQLHTVCSTTGGTAGYIVTVTPQDLVHLDADFGVNCKVYSDIVANDDTAGPIAGVNHTTTNVLNVLQNDTLEGVAVTASDVVITTVTPNAFLQLNSNGSVDVLPNAPVGTLTLVYQICEADQTSNCDTATVTVTIEAPVITVTATAICVNDVPYVDYVVTPVNFTPINGVTIAWANSSNTVITTMNDLPLSGRILWPGAVVDQAGKGIDWPGWIFQNNKWIQGADGFETLRPSATLTITLNPSQTITVTYPPSEPLCTLRPTFAIVANDDNVGPISGSTGQTNIVNVLTNDTLNAAAVALSDITITTLTPDPKGILTLNPDGSIDLAANAPGGTYTLTYQICEKADFGNCDTAIVTVVVSDPPAPPTPVVANDDTYSNIGCNTFGLVGNVLSNDLKGITRASLDLVNFTLLAQTGNSTKTDPNITFDALGNVTVTSLTPAGTYTYTYQICDKLSSDNCDTAIVTITVAPRAVTTIASKACNDDSSLINLLLLLPENTPTTGTWVDSKNTNSIQGNTFNPLGLALGNYTFEYVLADQTCPRTILLNMEINDDCKVLPCGNVIVHNAFSPNGDGINDLFNIESIDDTTCYPENDVEIYNRWGILVFETHNYNNTTNAFDGTSRGRTTVKQSDGLPSGTYFYIINYKSLDSNNVLQNNKKDGYLYLSK</sequence>
<dbReference type="Pfam" id="PF13585">
    <property type="entry name" value="CHU_C"/>
    <property type="match status" value="1"/>
</dbReference>
<dbReference type="NCBIfam" id="NF038133">
    <property type="entry name" value="choice_anch_L"/>
    <property type="match status" value="1"/>
</dbReference>
<dbReference type="InterPro" id="IPR014755">
    <property type="entry name" value="Cu-Rt/internalin_Ig-like"/>
</dbReference>
<evidence type="ECO:0000313" key="4">
    <source>
        <dbReference type="EMBL" id="OXA91115.1"/>
    </source>
</evidence>
<organism evidence="4 5">
    <name type="scientific">Flavobacterium hibernum</name>
    <dbReference type="NCBI Taxonomy" id="37752"/>
    <lineage>
        <taxon>Bacteria</taxon>
        <taxon>Pseudomonadati</taxon>
        <taxon>Bacteroidota</taxon>
        <taxon>Flavobacteriia</taxon>
        <taxon>Flavobacteriales</taxon>
        <taxon>Flavobacteriaceae</taxon>
        <taxon>Flavobacterium</taxon>
    </lineage>
</organism>
<dbReference type="InterPro" id="IPR049804">
    <property type="entry name" value="Choice_anch_L"/>
</dbReference>
<dbReference type="InterPro" id="IPR013783">
    <property type="entry name" value="Ig-like_fold"/>
</dbReference>
<name>A0ABX4CC69_9FLAO</name>
<feature type="domain" description="HYR-like" evidence="3">
    <location>
        <begin position="2615"/>
        <end position="2685"/>
    </location>
</feature>
<dbReference type="Pfam" id="PF13573">
    <property type="entry name" value="SprB"/>
    <property type="match status" value="18"/>
</dbReference>
<dbReference type="Gene3D" id="2.60.40.740">
    <property type="match status" value="4"/>
</dbReference>
<feature type="transmembrane region" description="Helical" evidence="2">
    <location>
        <begin position="35"/>
        <end position="54"/>
    </location>
</feature>
<keyword evidence="1" id="KW-0732">Signal</keyword>
<keyword evidence="2" id="KW-0472">Membrane</keyword>
<evidence type="ECO:0000256" key="1">
    <source>
        <dbReference type="ARBA" id="ARBA00022729"/>
    </source>
</evidence>
<gene>
    <name evidence="4" type="ORF">B0A73_01585</name>
</gene>
<dbReference type="Proteomes" id="UP000198302">
    <property type="component" value="Unassembled WGS sequence"/>
</dbReference>
<dbReference type="Pfam" id="PF23237">
    <property type="entry name" value="HYR_4C"/>
    <property type="match status" value="1"/>
</dbReference>
<dbReference type="RefSeq" id="WP_089081901.1">
    <property type="nucleotide sequence ID" value="NZ_MUGX01000004.1"/>
</dbReference>
<dbReference type="InterPro" id="IPR026341">
    <property type="entry name" value="T9SS_type_B"/>
</dbReference>
<accession>A0ABX4CC69</accession>
<dbReference type="SUPFAM" id="SSF49478">
    <property type="entry name" value="Cna protein B-type domain"/>
    <property type="match status" value="1"/>
</dbReference>
<evidence type="ECO:0000259" key="3">
    <source>
        <dbReference type="Pfam" id="PF23237"/>
    </source>
</evidence>
<dbReference type="EMBL" id="MUGX01000004">
    <property type="protein sequence ID" value="OXA91115.1"/>
    <property type="molecule type" value="Genomic_DNA"/>
</dbReference>
<dbReference type="Gene3D" id="2.60.40.10">
    <property type="entry name" value="Immunoglobulins"/>
    <property type="match status" value="3"/>
</dbReference>
<dbReference type="InterPro" id="IPR057078">
    <property type="entry name" value="HYR-4C"/>
</dbReference>
<dbReference type="Gene3D" id="2.60.40.1220">
    <property type="match status" value="6"/>
</dbReference>
<evidence type="ECO:0000313" key="5">
    <source>
        <dbReference type="Proteomes" id="UP000198302"/>
    </source>
</evidence>
<reference evidence="4 5" key="1">
    <citation type="submission" date="2016-11" db="EMBL/GenBank/DDBJ databases">
        <title>Whole genomes of Flavobacteriaceae.</title>
        <authorList>
            <person name="Stine C."/>
            <person name="Li C."/>
            <person name="Tadesse D."/>
        </authorList>
    </citation>
    <scope>NUCLEOTIDE SEQUENCE [LARGE SCALE GENOMIC DNA]</scope>
    <source>
        <strain evidence="4 5">ATCC 51468</strain>
    </source>
</reference>
<comment type="caution">
    <text evidence="4">The sequence shown here is derived from an EMBL/GenBank/DDBJ whole genome shotgun (WGS) entry which is preliminary data.</text>
</comment>
<keyword evidence="5" id="KW-1185">Reference proteome</keyword>
<protein>
    <recommendedName>
        <fullName evidence="3">HYR-like domain-containing protein</fullName>
    </recommendedName>
</protein>